<keyword evidence="4" id="KW-1003">Cell membrane</keyword>
<evidence type="ECO:0000256" key="6">
    <source>
        <dbReference type="ARBA" id="ARBA00022989"/>
    </source>
</evidence>
<protein>
    <submittedName>
        <fullName evidence="9">AI-2E family transporter</fullName>
    </submittedName>
</protein>
<dbReference type="GO" id="GO:0005886">
    <property type="term" value="C:plasma membrane"/>
    <property type="evidence" value="ECO:0007669"/>
    <property type="project" value="UniProtKB-SubCell"/>
</dbReference>
<keyword evidence="6 8" id="KW-1133">Transmembrane helix</keyword>
<evidence type="ECO:0000313" key="9">
    <source>
        <dbReference type="EMBL" id="TGY42762.1"/>
    </source>
</evidence>
<evidence type="ECO:0000256" key="3">
    <source>
        <dbReference type="ARBA" id="ARBA00022448"/>
    </source>
</evidence>
<feature type="transmembrane region" description="Helical" evidence="8">
    <location>
        <begin position="291"/>
        <end position="312"/>
    </location>
</feature>
<evidence type="ECO:0000256" key="1">
    <source>
        <dbReference type="ARBA" id="ARBA00004651"/>
    </source>
</evidence>
<gene>
    <name evidence="9" type="ORF">E5347_08105</name>
</gene>
<evidence type="ECO:0000256" key="4">
    <source>
        <dbReference type="ARBA" id="ARBA00022475"/>
    </source>
</evidence>
<keyword evidence="7 8" id="KW-0472">Membrane</keyword>
<comment type="similarity">
    <text evidence="2">Belongs to the autoinducer-2 exporter (AI-2E) (TC 2.A.86) family.</text>
</comment>
<evidence type="ECO:0000256" key="8">
    <source>
        <dbReference type="SAM" id="Phobius"/>
    </source>
</evidence>
<feature type="transmembrane region" description="Helical" evidence="8">
    <location>
        <begin position="88"/>
        <end position="109"/>
    </location>
</feature>
<dbReference type="GO" id="GO:0055085">
    <property type="term" value="P:transmembrane transport"/>
    <property type="evidence" value="ECO:0007669"/>
    <property type="project" value="TreeGrafter"/>
</dbReference>
<reference evidence="9 10" key="1">
    <citation type="submission" date="2019-04" db="EMBL/GenBank/DDBJ databases">
        <title>Microbes associate with the intestines of laboratory mice.</title>
        <authorList>
            <person name="Navarre W."/>
            <person name="Wong E."/>
            <person name="Huang K."/>
            <person name="Tropini C."/>
            <person name="Ng K."/>
            <person name="Yu B."/>
        </authorList>
    </citation>
    <scope>NUCLEOTIDE SEQUENCE [LARGE SCALE GENOMIC DNA]</scope>
    <source>
        <strain evidence="9 10">NM50_B9-20</strain>
    </source>
</reference>
<evidence type="ECO:0000256" key="7">
    <source>
        <dbReference type="ARBA" id="ARBA00023136"/>
    </source>
</evidence>
<dbReference type="PANTHER" id="PTHR21716:SF53">
    <property type="entry name" value="PERMEASE PERM-RELATED"/>
    <property type="match status" value="1"/>
</dbReference>
<keyword evidence="5 8" id="KW-0812">Transmembrane</keyword>
<feature type="transmembrane region" description="Helical" evidence="8">
    <location>
        <begin position="324"/>
        <end position="343"/>
    </location>
</feature>
<dbReference type="OrthoDB" id="9793390at2"/>
<accession>A0A4S2DM32</accession>
<evidence type="ECO:0000256" key="2">
    <source>
        <dbReference type="ARBA" id="ARBA00009773"/>
    </source>
</evidence>
<feature type="transmembrane region" description="Helical" evidence="8">
    <location>
        <begin position="158"/>
        <end position="177"/>
    </location>
</feature>
<feature type="transmembrane region" description="Helical" evidence="8">
    <location>
        <begin position="184"/>
        <end position="199"/>
    </location>
</feature>
<dbReference type="RefSeq" id="WP_136006246.1">
    <property type="nucleotide sequence ID" value="NZ_SRYR01000002.1"/>
</dbReference>
<comment type="caution">
    <text evidence="9">The sequence shown here is derived from an EMBL/GenBank/DDBJ whole genome shotgun (WGS) entry which is preliminary data.</text>
</comment>
<sequence length="388" mass="43769">MKINWNNKYTTIAVYSFIVSISIILFYLAISQVSIFTDKLDSILIIFQPFIIGFTIAYIINFLLDFYENKVFENKYIKRIKLKSKRGISILLAYISAFFIISMVIKFLLPQVTESIIGLMNDIPTYISNTTSFVNDLIKNLNIEEQYSKVLMDNYNSFVNYVISFVTDLIPAIGAFLARTASSIWNLILGIIVSVYLLIDKEKLCALSKKITYALFSESKAESIIALVHKSNYTFGRFLIGKIIDSLIIGVLTFIILTIFRMPYTVLVSVIVGITNVIPFFGPFIGAIPSFIIILFVSPIQALWFLLIILFIQQLDGNVIGPKILGDTIGISAFWVLFSILVAGKILGIVGMIIGVPLFAVFYSIVKTFIENKLKKKGLKTETKDYIK</sequence>
<feature type="transmembrane region" description="Helical" evidence="8">
    <location>
        <begin position="264"/>
        <end position="285"/>
    </location>
</feature>
<feature type="transmembrane region" description="Helical" evidence="8">
    <location>
        <begin position="42"/>
        <end position="67"/>
    </location>
</feature>
<dbReference type="InterPro" id="IPR002549">
    <property type="entry name" value="AI-2E-like"/>
</dbReference>
<evidence type="ECO:0000313" key="10">
    <source>
        <dbReference type="Proteomes" id="UP000306888"/>
    </source>
</evidence>
<dbReference type="EMBL" id="SRYR01000002">
    <property type="protein sequence ID" value="TGY42762.1"/>
    <property type="molecule type" value="Genomic_DNA"/>
</dbReference>
<dbReference type="PANTHER" id="PTHR21716">
    <property type="entry name" value="TRANSMEMBRANE PROTEIN"/>
    <property type="match status" value="1"/>
</dbReference>
<keyword evidence="3" id="KW-0813">Transport</keyword>
<evidence type="ECO:0000256" key="5">
    <source>
        <dbReference type="ARBA" id="ARBA00022692"/>
    </source>
</evidence>
<name>A0A4S2DM32_9CLOT</name>
<dbReference type="Pfam" id="PF01594">
    <property type="entry name" value="AI-2E_transport"/>
    <property type="match status" value="1"/>
</dbReference>
<feature type="transmembrane region" description="Helical" evidence="8">
    <location>
        <begin position="12"/>
        <end position="30"/>
    </location>
</feature>
<feature type="transmembrane region" description="Helical" evidence="8">
    <location>
        <begin position="238"/>
        <end position="257"/>
    </location>
</feature>
<dbReference type="Proteomes" id="UP000306888">
    <property type="component" value="Unassembled WGS sequence"/>
</dbReference>
<comment type="subcellular location">
    <subcellularLocation>
        <location evidence="1">Cell membrane</location>
        <topology evidence="1">Multi-pass membrane protein</topology>
    </subcellularLocation>
</comment>
<dbReference type="AlphaFoldDB" id="A0A4S2DM32"/>
<feature type="transmembrane region" description="Helical" evidence="8">
    <location>
        <begin position="349"/>
        <end position="370"/>
    </location>
</feature>
<proteinExistence type="inferred from homology"/>
<keyword evidence="10" id="KW-1185">Reference proteome</keyword>
<organism evidence="9 10">
    <name type="scientific">Clostridium sartagoforme</name>
    <dbReference type="NCBI Taxonomy" id="84031"/>
    <lineage>
        <taxon>Bacteria</taxon>
        <taxon>Bacillati</taxon>
        <taxon>Bacillota</taxon>
        <taxon>Clostridia</taxon>
        <taxon>Eubacteriales</taxon>
        <taxon>Clostridiaceae</taxon>
        <taxon>Clostridium</taxon>
    </lineage>
</organism>